<evidence type="ECO:0000256" key="1">
    <source>
        <dbReference type="SAM" id="MobiDB-lite"/>
    </source>
</evidence>
<dbReference type="Proteomes" id="UP000735302">
    <property type="component" value="Unassembled WGS sequence"/>
</dbReference>
<keyword evidence="3" id="KW-1185">Reference proteome</keyword>
<protein>
    <submittedName>
        <fullName evidence="2">Uncharacterized protein</fullName>
    </submittedName>
</protein>
<evidence type="ECO:0000313" key="3">
    <source>
        <dbReference type="Proteomes" id="UP000735302"/>
    </source>
</evidence>
<accession>A0AAV4DGB4</accession>
<evidence type="ECO:0000313" key="2">
    <source>
        <dbReference type="EMBL" id="GFO43065.1"/>
    </source>
</evidence>
<proteinExistence type="predicted"/>
<feature type="region of interest" description="Disordered" evidence="1">
    <location>
        <begin position="32"/>
        <end position="52"/>
    </location>
</feature>
<sequence length="81" mass="8678">MPPMDEGGVFLPTVGGVGKPAFLIIRNVSEEKQPEKSASMNLEPVDGGGCNPQHGEMVQSAITNVANTAERDYQRGQYCRA</sequence>
<dbReference type="AlphaFoldDB" id="A0AAV4DGB4"/>
<reference evidence="2 3" key="1">
    <citation type="journal article" date="2021" name="Elife">
        <title>Chloroplast acquisition without the gene transfer in kleptoplastic sea slugs, Plakobranchus ocellatus.</title>
        <authorList>
            <person name="Maeda T."/>
            <person name="Takahashi S."/>
            <person name="Yoshida T."/>
            <person name="Shimamura S."/>
            <person name="Takaki Y."/>
            <person name="Nagai Y."/>
            <person name="Toyoda A."/>
            <person name="Suzuki Y."/>
            <person name="Arimoto A."/>
            <person name="Ishii H."/>
            <person name="Satoh N."/>
            <person name="Nishiyama T."/>
            <person name="Hasebe M."/>
            <person name="Maruyama T."/>
            <person name="Minagawa J."/>
            <person name="Obokata J."/>
            <person name="Shigenobu S."/>
        </authorList>
    </citation>
    <scope>NUCLEOTIDE SEQUENCE [LARGE SCALE GENOMIC DNA]</scope>
</reference>
<dbReference type="EMBL" id="BLXT01007853">
    <property type="protein sequence ID" value="GFO43065.1"/>
    <property type="molecule type" value="Genomic_DNA"/>
</dbReference>
<organism evidence="2 3">
    <name type="scientific">Plakobranchus ocellatus</name>
    <dbReference type="NCBI Taxonomy" id="259542"/>
    <lineage>
        <taxon>Eukaryota</taxon>
        <taxon>Metazoa</taxon>
        <taxon>Spiralia</taxon>
        <taxon>Lophotrochozoa</taxon>
        <taxon>Mollusca</taxon>
        <taxon>Gastropoda</taxon>
        <taxon>Heterobranchia</taxon>
        <taxon>Euthyneura</taxon>
        <taxon>Panpulmonata</taxon>
        <taxon>Sacoglossa</taxon>
        <taxon>Placobranchoidea</taxon>
        <taxon>Plakobranchidae</taxon>
        <taxon>Plakobranchus</taxon>
    </lineage>
</organism>
<name>A0AAV4DGB4_9GAST</name>
<gene>
    <name evidence="2" type="ORF">PoB_006957000</name>
</gene>
<comment type="caution">
    <text evidence="2">The sequence shown here is derived from an EMBL/GenBank/DDBJ whole genome shotgun (WGS) entry which is preliminary data.</text>
</comment>